<sequence length="310" mass="34669">MPWRPSFFAPAPDSDPAADPPEIPGVRRSEVPARGVRFHVTEAGPADGRPVLVLHGWPEHHYAYRHLLADPPDGLRIIAPDLPGYGWSGPAPHRWAKDDVASDVLALLDALGLDHVLLVGHDWGGYIAHLLVLREPERFDALLALNIAHPWQTPRRFLPHAWRFLLYQPAVAAFGGYLHRRTRFLEQLVFTRGVHDRAAFGPEVTRAYADRFRDPVCARTATDTYRTFLLREVPRSAGRGERRRARVPILALFGVEDAAIHPSLASAETARADDYRLELVPDCGHFIIEERPDLVRARLVELAAATARPA</sequence>
<evidence type="ECO:0000256" key="2">
    <source>
        <dbReference type="SAM" id="MobiDB-lite"/>
    </source>
</evidence>
<organism evidence="4 5">
    <name type="scientific">Nocardia sputorum</name>
    <dbReference type="NCBI Taxonomy" id="2984338"/>
    <lineage>
        <taxon>Bacteria</taxon>
        <taxon>Bacillati</taxon>
        <taxon>Actinomycetota</taxon>
        <taxon>Actinomycetes</taxon>
        <taxon>Mycobacteriales</taxon>
        <taxon>Nocardiaceae</taxon>
        <taxon>Nocardia</taxon>
    </lineage>
</organism>
<dbReference type="InterPro" id="IPR000073">
    <property type="entry name" value="AB_hydrolase_1"/>
</dbReference>
<keyword evidence="1 4" id="KW-0378">Hydrolase</keyword>
<dbReference type="PRINTS" id="PR00111">
    <property type="entry name" value="ABHYDROLASE"/>
</dbReference>
<name>A0ABN6U9K7_9NOCA</name>
<evidence type="ECO:0000313" key="4">
    <source>
        <dbReference type="EMBL" id="BDU01811.1"/>
    </source>
</evidence>
<feature type="compositionally biased region" description="Low complexity" evidence="2">
    <location>
        <begin position="1"/>
        <end position="17"/>
    </location>
</feature>
<protein>
    <submittedName>
        <fullName evidence="4">Epoxide hydrolase EphF</fullName>
    </submittedName>
</protein>
<dbReference type="InterPro" id="IPR029058">
    <property type="entry name" value="AB_hydrolase_fold"/>
</dbReference>
<feature type="domain" description="AB hydrolase-1" evidence="3">
    <location>
        <begin position="50"/>
        <end position="292"/>
    </location>
</feature>
<dbReference type="Proteomes" id="UP001317870">
    <property type="component" value="Chromosome"/>
</dbReference>
<proteinExistence type="predicted"/>
<evidence type="ECO:0000313" key="5">
    <source>
        <dbReference type="Proteomes" id="UP001317870"/>
    </source>
</evidence>
<evidence type="ECO:0000256" key="1">
    <source>
        <dbReference type="ARBA" id="ARBA00022801"/>
    </source>
</evidence>
<feature type="region of interest" description="Disordered" evidence="2">
    <location>
        <begin position="1"/>
        <end position="26"/>
    </location>
</feature>
<dbReference type="PRINTS" id="PR00412">
    <property type="entry name" value="EPOXHYDRLASE"/>
</dbReference>
<evidence type="ECO:0000259" key="3">
    <source>
        <dbReference type="Pfam" id="PF00561"/>
    </source>
</evidence>
<dbReference type="PANTHER" id="PTHR43329">
    <property type="entry name" value="EPOXIDE HYDROLASE"/>
    <property type="match status" value="1"/>
</dbReference>
<dbReference type="Pfam" id="PF00561">
    <property type="entry name" value="Abhydrolase_1"/>
    <property type="match status" value="1"/>
</dbReference>
<dbReference type="SUPFAM" id="SSF53474">
    <property type="entry name" value="alpha/beta-Hydrolases"/>
    <property type="match status" value="1"/>
</dbReference>
<dbReference type="Gene3D" id="3.40.50.1820">
    <property type="entry name" value="alpha/beta hydrolase"/>
    <property type="match status" value="1"/>
</dbReference>
<reference evidence="4 5" key="1">
    <citation type="submission" date="2022-11" db="EMBL/GenBank/DDBJ databases">
        <title>Genome Sequencing of Nocardia sp. ON39_IFM12276 and assembly.</title>
        <authorList>
            <person name="Shimojima M."/>
            <person name="Toyokawa M."/>
            <person name="Uesaka K."/>
        </authorList>
    </citation>
    <scope>NUCLEOTIDE SEQUENCE [LARGE SCALE GENOMIC DNA]</scope>
    <source>
        <strain evidence="4 5">IFM 12276</strain>
    </source>
</reference>
<gene>
    <name evidence="4" type="ORF">IFM12276_48390</name>
</gene>
<keyword evidence="5" id="KW-1185">Reference proteome</keyword>
<accession>A0ABN6U9K7</accession>
<dbReference type="InterPro" id="IPR000639">
    <property type="entry name" value="Epox_hydrolase-like"/>
</dbReference>
<dbReference type="EMBL" id="AP026978">
    <property type="protein sequence ID" value="BDU01811.1"/>
    <property type="molecule type" value="Genomic_DNA"/>
</dbReference>
<dbReference type="RefSeq" id="WP_281874925.1">
    <property type="nucleotide sequence ID" value="NZ_AP026978.1"/>
</dbReference>
<dbReference type="GO" id="GO:0016787">
    <property type="term" value="F:hydrolase activity"/>
    <property type="evidence" value="ECO:0007669"/>
    <property type="project" value="UniProtKB-KW"/>
</dbReference>